<dbReference type="EMBL" id="BSET01000001">
    <property type="protein sequence ID" value="GLK01970.1"/>
    <property type="molecule type" value="Genomic_DNA"/>
</dbReference>
<dbReference type="AlphaFoldDB" id="A0A9W6M8L8"/>
<evidence type="ECO:0000256" key="4">
    <source>
        <dbReference type="ARBA" id="ARBA00022840"/>
    </source>
</evidence>
<dbReference type="InterPro" id="IPR003593">
    <property type="entry name" value="AAA+_ATPase"/>
</dbReference>
<dbReference type="InterPro" id="IPR027417">
    <property type="entry name" value="P-loop_NTPase"/>
</dbReference>
<comment type="caution">
    <text evidence="6">The sequence shown here is derived from an EMBL/GenBank/DDBJ whole genome shotgun (WGS) entry which is preliminary data.</text>
</comment>
<dbReference type="Pfam" id="PF08352">
    <property type="entry name" value="oligo_HPY"/>
    <property type="match status" value="2"/>
</dbReference>
<dbReference type="CDD" id="cd03257">
    <property type="entry name" value="ABC_NikE_OppD_transporters"/>
    <property type="match status" value="2"/>
</dbReference>
<dbReference type="PROSITE" id="PS50893">
    <property type="entry name" value="ABC_TRANSPORTER_2"/>
    <property type="match status" value="2"/>
</dbReference>
<name>A0A9W6M8L8_9MICO</name>
<dbReference type="InterPro" id="IPR017871">
    <property type="entry name" value="ABC_transporter-like_CS"/>
</dbReference>
<dbReference type="SMART" id="SM00382">
    <property type="entry name" value="AAA"/>
    <property type="match status" value="2"/>
</dbReference>
<dbReference type="Gene3D" id="3.40.50.300">
    <property type="entry name" value="P-loop containing nucleotide triphosphate hydrolases"/>
    <property type="match status" value="2"/>
</dbReference>
<dbReference type="GO" id="GO:0016887">
    <property type="term" value="F:ATP hydrolysis activity"/>
    <property type="evidence" value="ECO:0007669"/>
    <property type="project" value="InterPro"/>
</dbReference>
<dbReference type="PANTHER" id="PTHR43776:SF7">
    <property type="entry name" value="D,D-DIPEPTIDE TRANSPORT ATP-BINDING PROTEIN DDPF-RELATED"/>
    <property type="match status" value="1"/>
</dbReference>
<evidence type="ECO:0000313" key="6">
    <source>
        <dbReference type="EMBL" id="GLK01970.1"/>
    </source>
</evidence>
<evidence type="ECO:0000256" key="1">
    <source>
        <dbReference type="ARBA" id="ARBA00005417"/>
    </source>
</evidence>
<dbReference type="PROSITE" id="PS00211">
    <property type="entry name" value="ABC_TRANSPORTER_1"/>
    <property type="match status" value="2"/>
</dbReference>
<keyword evidence="2" id="KW-0813">Transport</keyword>
<feature type="domain" description="ABC transporter" evidence="5">
    <location>
        <begin position="16"/>
        <end position="265"/>
    </location>
</feature>
<gene>
    <name evidence="6" type="ORF">GCM10017596_16850</name>
</gene>
<evidence type="ECO:0000256" key="2">
    <source>
        <dbReference type="ARBA" id="ARBA00022448"/>
    </source>
</evidence>
<dbReference type="InterPro" id="IPR013563">
    <property type="entry name" value="Oligopep_ABC_C"/>
</dbReference>
<dbReference type="NCBIfam" id="NF007739">
    <property type="entry name" value="PRK10419.1"/>
    <property type="match status" value="2"/>
</dbReference>
<dbReference type="RefSeq" id="WP_204939564.1">
    <property type="nucleotide sequence ID" value="NZ_BAAAUM010000001.1"/>
</dbReference>
<feature type="domain" description="ABC transporter" evidence="5">
    <location>
        <begin position="298"/>
        <end position="546"/>
    </location>
</feature>
<dbReference type="InterPro" id="IPR050319">
    <property type="entry name" value="ABC_transp_ATP-bind"/>
</dbReference>
<dbReference type="PANTHER" id="PTHR43776">
    <property type="entry name" value="TRANSPORT ATP-BINDING PROTEIN"/>
    <property type="match status" value="1"/>
</dbReference>
<keyword evidence="3" id="KW-0547">Nucleotide-binding</keyword>
<dbReference type="Proteomes" id="UP001142325">
    <property type="component" value="Unassembled WGS sequence"/>
</dbReference>
<dbReference type="GO" id="GO:0015833">
    <property type="term" value="P:peptide transport"/>
    <property type="evidence" value="ECO:0007669"/>
    <property type="project" value="InterPro"/>
</dbReference>
<dbReference type="GO" id="GO:0005524">
    <property type="term" value="F:ATP binding"/>
    <property type="evidence" value="ECO:0007669"/>
    <property type="project" value="UniProtKB-KW"/>
</dbReference>
<keyword evidence="7" id="KW-1185">Reference proteome</keyword>
<organism evidence="6 7">
    <name type="scientific">Microbacterium keratanolyticum</name>
    <dbReference type="NCBI Taxonomy" id="67574"/>
    <lineage>
        <taxon>Bacteria</taxon>
        <taxon>Bacillati</taxon>
        <taxon>Actinomycetota</taxon>
        <taxon>Actinomycetes</taxon>
        <taxon>Micrococcales</taxon>
        <taxon>Microbacteriaceae</taxon>
        <taxon>Microbacterium</taxon>
    </lineage>
</organism>
<keyword evidence="4 6" id="KW-0067">ATP-binding</keyword>
<dbReference type="GO" id="GO:0055085">
    <property type="term" value="P:transmembrane transport"/>
    <property type="evidence" value="ECO:0007669"/>
    <property type="project" value="UniProtKB-ARBA"/>
</dbReference>
<evidence type="ECO:0000256" key="3">
    <source>
        <dbReference type="ARBA" id="ARBA00022741"/>
    </source>
</evidence>
<reference evidence="6" key="1">
    <citation type="journal article" date="2014" name="Int. J. Syst. Evol. Microbiol.">
        <title>Complete genome sequence of Corynebacterium casei LMG S-19264T (=DSM 44701T), isolated from a smear-ripened cheese.</title>
        <authorList>
            <consortium name="US DOE Joint Genome Institute (JGI-PGF)"/>
            <person name="Walter F."/>
            <person name="Albersmeier A."/>
            <person name="Kalinowski J."/>
            <person name="Ruckert C."/>
        </authorList>
    </citation>
    <scope>NUCLEOTIDE SEQUENCE</scope>
    <source>
        <strain evidence="6">VKM Ac-1958</strain>
    </source>
</reference>
<sequence length="561" mass="60540">MSENTSTQNSTPLLSVRDLTIAFRGQDGMREVLHGVSFDIFPGETVAIVGESGSGKSTTATAIVNLLPGTGQVTGGSITLEGRELTTLSRTAMEAVRGRDIGFVPQDPMSNLNPVWSVGFQVKEAIRANGIARGREDVKSRTIEVLQQAGLADAERRLHQYPHQFSGGMRQRALIGIGLAADPKLLIADEPTSALDVTVQRVILDHMASLTRDRGTSVLLITHDLGLAAERAEKIIVMNNGNIVEAGPSRQILEDPQHPYTKRLVAAAPSIASKRIQAVVEDRGVETMDDLAAIPPTVRVEGLTKDYKIRQGGFRSEAFRAVDNVSFEIPKGKTLALVGESGSGKSTVAKMVLKLEEPTAGTIEIDGRDVSRLSGAQAFGLRRRMQPVFQDPYGSLDPLRNIGNTIAEPLQIHNVGDRKSQNARVLELLDQVALPRVLATRYPNELSGGQRQRVAIARALALKPDIVVLDEAVSALDVLVQDQILQLLADLQSELELTYLFITHDLAVVRVSSDLVCVMEQGKIVEQGTVDEIFSNPQQEYTDRLLQAIPGASITLGGAAS</sequence>
<accession>A0A9W6M8L8</accession>
<dbReference type="InterPro" id="IPR003439">
    <property type="entry name" value="ABC_transporter-like_ATP-bd"/>
</dbReference>
<dbReference type="SUPFAM" id="SSF52540">
    <property type="entry name" value="P-loop containing nucleoside triphosphate hydrolases"/>
    <property type="match status" value="2"/>
</dbReference>
<proteinExistence type="inferred from homology"/>
<dbReference type="FunFam" id="3.40.50.300:FF:000016">
    <property type="entry name" value="Oligopeptide ABC transporter ATP-binding component"/>
    <property type="match status" value="1"/>
</dbReference>
<evidence type="ECO:0000259" key="5">
    <source>
        <dbReference type="PROSITE" id="PS50893"/>
    </source>
</evidence>
<comment type="similarity">
    <text evidence="1">Belongs to the ABC transporter superfamily.</text>
</comment>
<dbReference type="Pfam" id="PF00005">
    <property type="entry name" value="ABC_tran"/>
    <property type="match status" value="2"/>
</dbReference>
<evidence type="ECO:0000313" key="7">
    <source>
        <dbReference type="Proteomes" id="UP001142325"/>
    </source>
</evidence>
<dbReference type="NCBIfam" id="NF008453">
    <property type="entry name" value="PRK11308.1"/>
    <property type="match status" value="2"/>
</dbReference>
<reference evidence="6" key="2">
    <citation type="submission" date="2023-01" db="EMBL/GenBank/DDBJ databases">
        <authorList>
            <person name="Sun Q."/>
            <person name="Evtushenko L."/>
        </authorList>
    </citation>
    <scope>NUCLEOTIDE SEQUENCE</scope>
    <source>
        <strain evidence="6">VKM Ac-1958</strain>
    </source>
</reference>
<protein>
    <submittedName>
        <fullName evidence="6">ABC transporter ATP-binding protein</fullName>
    </submittedName>
</protein>